<evidence type="ECO:0000313" key="5">
    <source>
        <dbReference type="EMBL" id="SOQ54951.1"/>
    </source>
</evidence>
<evidence type="ECO:0000259" key="4">
    <source>
        <dbReference type="Pfam" id="PF04500"/>
    </source>
</evidence>
<dbReference type="Pfam" id="PF04500">
    <property type="entry name" value="FLYWCH"/>
    <property type="match status" value="1"/>
</dbReference>
<accession>A0A2H1WPF0</accession>
<dbReference type="GO" id="GO:0008270">
    <property type="term" value="F:zinc ion binding"/>
    <property type="evidence" value="ECO:0007669"/>
    <property type="project" value="UniProtKB-KW"/>
</dbReference>
<feature type="domain" description="FLYWCH-type" evidence="4">
    <location>
        <begin position="28"/>
        <end position="88"/>
    </location>
</feature>
<sequence length="88" mass="10262">MLCSIILFCHRHSISDYCKYRQNVRCQYVQSNLGNPMLVIDGYRFCLQKKRSDSVKKRWRCSSQHARCKATAMTVNDTVVILGAQHNH</sequence>
<evidence type="ECO:0000256" key="1">
    <source>
        <dbReference type="ARBA" id="ARBA00022723"/>
    </source>
</evidence>
<keyword evidence="1" id="KW-0479">Metal-binding</keyword>
<dbReference type="InterPro" id="IPR007588">
    <property type="entry name" value="Znf_FLYWCH"/>
</dbReference>
<keyword evidence="2" id="KW-0863">Zinc-finger</keyword>
<protein>
    <submittedName>
        <fullName evidence="5">SFRICE_014281</fullName>
    </submittedName>
</protein>
<keyword evidence="3" id="KW-0862">Zinc</keyword>
<dbReference type="Gene3D" id="2.20.25.240">
    <property type="match status" value="1"/>
</dbReference>
<reference evidence="5" key="1">
    <citation type="submission" date="2016-07" db="EMBL/GenBank/DDBJ databases">
        <authorList>
            <person name="Bretaudeau A."/>
        </authorList>
    </citation>
    <scope>NUCLEOTIDE SEQUENCE</scope>
    <source>
        <strain evidence="5">Rice</strain>
        <tissue evidence="5">Whole body</tissue>
    </source>
</reference>
<gene>
    <name evidence="5" type="ORF">SFRICE_014281</name>
</gene>
<name>A0A2H1WPF0_SPOFR</name>
<proteinExistence type="predicted"/>
<dbReference type="EMBL" id="ODYU01010091">
    <property type="protein sequence ID" value="SOQ54951.1"/>
    <property type="molecule type" value="Genomic_DNA"/>
</dbReference>
<organism evidence="5">
    <name type="scientific">Spodoptera frugiperda</name>
    <name type="common">Fall armyworm</name>
    <dbReference type="NCBI Taxonomy" id="7108"/>
    <lineage>
        <taxon>Eukaryota</taxon>
        <taxon>Metazoa</taxon>
        <taxon>Ecdysozoa</taxon>
        <taxon>Arthropoda</taxon>
        <taxon>Hexapoda</taxon>
        <taxon>Insecta</taxon>
        <taxon>Pterygota</taxon>
        <taxon>Neoptera</taxon>
        <taxon>Endopterygota</taxon>
        <taxon>Lepidoptera</taxon>
        <taxon>Glossata</taxon>
        <taxon>Ditrysia</taxon>
        <taxon>Noctuoidea</taxon>
        <taxon>Noctuidae</taxon>
        <taxon>Amphipyrinae</taxon>
        <taxon>Spodoptera</taxon>
    </lineage>
</organism>
<dbReference type="AlphaFoldDB" id="A0A2H1WPF0"/>
<evidence type="ECO:0000256" key="2">
    <source>
        <dbReference type="ARBA" id="ARBA00022771"/>
    </source>
</evidence>
<evidence type="ECO:0000256" key="3">
    <source>
        <dbReference type="ARBA" id="ARBA00022833"/>
    </source>
</evidence>